<sequence length="149" mass="15422">MSQTPVSDPFQPQPAYTEPKRSNTGCILLGLGGGCLVALLVCGGLIGTGVFGVFAMIKSSEPYTESLTKAQSKVELQSVIGEPIEPSALVQGNIQLKNDDGDANLNYSVSGPNGSATVHVIGTKADGSWDYSRMDATTADGTTIDLLAD</sequence>
<name>A0A0J1B5C1_RHOIS</name>
<evidence type="ECO:0008006" key="4">
    <source>
        <dbReference type="Google" id="ProtNLM"/>
    </source>
</evidence>
<keyword evidence="1" id="KW-0472">Membrane</keyword>
<dbReference type="RefSeq" id="WP_236696654.1">
    <property type="nucleotide sequence ID" value="NZ_LECT01000048.1"/>
</dbReference>
<proteinExistence type="predicted"/>
<comment type="caution">
    <text evidence="2">The sequence shown here is derived from an EMBL/GenBank/DDBJ whole genome shotgun (WGS) entry which is preliminary data.</text>
</comment>
<evidence type="ECO:0000256" key="1">
    <source>
        <dbReference type="SAM" id="Phobius"/>
    </source>
</evidence>
<feature type="transmembrane region" description="Helical" evidence="1">
    <location>
        <begin position="27"/>
        <end position="57"/>
    </location>
</feature>
<evidence type="ECO:0000313" key="2">
    <source>
        <dbReference type="EMBL" id="KLU01808.1"/>
    </source>
</evidence>
<organism evidence="2 3">
    <name type="scientific">Rhodopirellula islandica</name>
    <dbReference type="NCBI Taxonomy" id="595434"/>
    <lineage>
        <taxon>Bacteria</taxon>
        <taxon>Pseudomonadati</taxon>
        <taxon>Planctomycetota</taxon>
        <taxon>Planctomycetia</taxon>
        <taxon>Pirellulales</taxon>
        <taxon>Pirellulaceae</taxon>
        <taxon>Rhodopirellula</taxon>
    </lineage>
</organism>
<dbReference type="InterPro" id="IPR014807">
    <property type="entry name" value="Coa1"/>
</dbReference>
<keyword evidence="3" id="KW-1185">Reference proteome</keyword>
<dbReference type="PATRIC" id="fig|595434.4.peg.5691"/>
<keyword evidence="1" id="KW-0812">Transmembrane</keyword>
<dbReference type="EMBL" id="LECT01000048">
    <property type="protein sequence ID" value="KLU01808.1"/>
    <property type="molecule type" value="Genomic_DNA"/>
</dbReference>
<keyword evidence="1" id="KW-1133">Transmembrane helix</keyword>
<accession>A0A0J1B5C1</accession>
<gene>
    <name evidence="2" type="ORF">RISK_005992</name>
</gene>
<dbReference type="Pfam" id="PF08695">
    <property type="entry name" value="Coa1"/>
    <property type="match status" value="1"/>
</dbReference>
<protein>
    <recommendedName>
        <fullName evidence="4">Cytochrome oxidase complex assembly protein 1</fullName>
    </recommendedName>
</protein>
<dbReference type="STRING" id="595434.RISK_005992"/>
<dbReference type="Proteomes" id="UP000036367">
    <property type="component" value="Unassembled WGS sequence"/>
</dbReference>
<reference evidence="2" key="1">
    <citation type="submission" date="2015-05" db="EMBL/GenBank/DDBJ databases">
        <title>Permanent draft genome of Rhodopirellula islandicus K833.</title>
        <authorList>
            <person name="Kizina J."/>
            <person name="Richter M."/>
            <person name="Glockner F.O."/>
            <person name="Harder J."/>
        </authorList>
    </citation>
    <scope>NUCLEOTIDE SEQUENCE [LARGE SCALE GENOMIC DNA]</scope>
    <source>
        <strain evidence="2">K833</strain>
    </source>
</reference>
<dbReference type="AlphaFoldDB" id="A0A0J1B5C1"/>
<evidence type="ECO:0000313" key="3">
    <source>
        <dbReference type="Proteomes" id="UP000036367"/>
    </source>
</evidence>